<dbReference type="Gene3D" id="3.40.50.300">
    <property type="entry name" value="P-loop containing nucleotide triphosphate hydrolases"/>
    <property type="match status" value="1"/>
</dbReference>
<accession>A0A0C9UMT7</accession>
<dbReference type="InterPro" id="IPR011545">
    <property type="entry name" value="DEAD/DEAH_box_helicase_dom"/>
</dbReference>
<organism evidence="2 3">
    <name type="scientific">Sphaerobolus stellatus (strain SS14)</name>
    <dbReference type="NCBI Taxonomy" id="990650"/>
    <lineage>
        <taxon>Eukaryota</taxon>
        <taxon>Fungi</taxon>
        <taxon>Dikarya</taxon>
        <taxon>Basidiomycota</taxon>
        <taxon>Agaricomycotina</taxon>
        <taxon>Agaricomycetes</taxon>
        <taxon>Phallomycetidae</taxon>
        <taxon>Geastrales</taxon>
        <taxon>Sphaerobolaceae</taxon>
        <taxon>Sphaerobolus</taxon>
    </lineage>
</organism>
<dbReference type="HOGENOM" id="CLU_001103_19_5_1"/>
<dbReference type="AlphaFoldDB" id="A0A0C9UMT7"/>
<gene>
    <name evidence="2" type="ORF">M422DRAFT_268388</name>
</gene>
<dbReference type="GO" id="GO:0003676">
    <property type="term" value="F:nucleic acid binding"/>
    <property type="evidence" value="ECO:0007669"/>
    <property type="project" value="InterPro"/>
</dbReference>
<dbReference type="SUPFAM" id="SSF52540">
    <property type="entry name" value="P-loop containing nucleoside triphosphate hydrolases"/>
    <property type="match status" value="1"/>
</dbReference>
<proteinExistence type="predicted"/>
<dbReference type="Proteomes" id="UP000054279">
    <property type="component" value="Unassembled WGS sequence"/>
</dbReference>
<keyword evidence="3" id="KW-1185">Reference proteome</keyword>
<feature type="domain" description="DEAD/DEAH-box helicase" evidence="1">
    <location>
        <begin position="75"/>
        <end position="133"/>
    </location>
</feature>
<dbReference type="InterPro" id="IPR027417">
    <property type="entry name" value="P-loop_NTPase"/>
</dbReference>
<sequence>MPPSLPRNQKSHAEIHKKSYALLSEARETRSEKLKMFNLPPDDLRTKIKEEMNKILPHIAPHEWQLDDGEAVSLGLDTILVAGSGAGKTLPFVMPLLANKGPRKKILIISPLNVLQEDQHDLCNKMGIPAVAVNSETYNIRKTGKGA</sequence>
<name>A0A0C9UMT7_SPHS4</name>
<dbReference type="Pfam" id="PF00270">
    <property type="entry name" value="DEAD"/>
    <property type="match status" value="1"/>
</dbReference>
<reference evidence="2 3" key="1">
    <citation type="submission" date="2014-06" db="EMBL/GenBank/DDBJ databases">
        <title>Evolutionary Origins and Diversification of the Mycorrhizal Mutualists.</title>
        <authorList>
            <consortium name="DOE Joint Genome Institute"/>
            <consortium name="Mycorrhizal Genomics Consortium"/>
            <person name="Kohler A."/>
            <person name="Kuo A."/>
            <person name="Nagy L.G."/>
            <person name="Floudas D."/>
            <person name="Copeland A."/>
            <person name="Barry K.W."/>
            <person name="Cichocki N."/>
            <person name="Veneault-Fourrey C."/>
            <person name="LaButti K."/>
            <person name="Lindquist E.A."/>
            <person name="Lipzen A."/>
            <person name="Lundell T."/>
            <person name="Morin E."/>
            <person name="Murat C."/>
            <person name="Riley R."/>
            <person name="Ohm R."/>
            <person name="Sun H."/>
            <person name="Tunlid A."/>
            <person name="Henrissat B."/>
            <person name="Grigoriev I.V."/>
            <person name="Hibbett D.S."/>
            <person name="Martin F."/>
        </authorList>
    </citation>
    <scope>NUCLEOTIDE SEQUENCE [LARGE SCALE GENOMIC DNA]</scope>
    <source>
        <strain evidence="2 3">SS14</strain>
    </source>
</reference>
<evidence type="ECO:0000313" key="3">
    <source>
        <dbReference type="Proteomes" id="UP000054279"/>
    </source>
</evidence>
<evidence type="ECO:0000259" key="1">
    <source>
        <dbReference type="Pfam" id="PF00270"/>
    </source>
</evidence>
<dbReference type="OrthoDB" id="2499463at2759"/>
<evidence type="ECO:0000313" key="2">
    <source>
        <dbReference type="EMBL" id="KIJ30142.1"/>
    </source>
</evidence>
<dbReference type="GO" id="GO:0005524">
    <property type="term" value="F:ATP binding"/>
    <property type="evidence" value="ECO:0007669"/>
    <property type="project" value="InterPro"/>
</dbReference>
<dbReference type="EMBL" id="KN837268">
    <property type="protein sequence ID" value="KIJ30142.1"/>
    <property type="molecule type" value="Genomic_DNA"/>
</dbReference>
<protein>
    <recommendedName>
        <fullName evidence="1">DEAD/DEAH-box helicase domain-containing protein</fullName>
    </recommendedName>
</protein>